<gene>
    <name evidence="1" type="ORF">ALC62_12302</name>
</gene>
<dbReference type="Proteomes" id="UP000078542">
    <property type="component" value="Unassembled WGS sequence"/>
</dbReference>
<reference evidence="1 2" key="1">
    <citation type="submission" date="2016-03" db="EMBL/GenBank/DDBJ databases">
        <title>Cyphomyrmex costatus WGS genome.</title>
        <authorList>
            <person name="Nygaard S."/>
            <person name="Hu H."/>
            <person name="Boomsma J."/>
            <person name="Zhang G."/>
        </authorList>
    </citation>
    <scope>NUCLEOTIDE SEQUENCE [LARGE SCALE GENOMIC DNA]</scope>
    <source>
        <strain evidence="1">MS0001</strain>
        <tissue evidence="1">Whole body</tissue>
    </source>
</reference>
<accession>A0A151IBL9</accession>
<evidence type="ECO:0000313" key="2">
    <source>
        <dbReference type="Proteomes" id="UP000078542"/>
    </source>
</evidence>
<organism evidence="1 2">
    <name type="scientific">Cyphomyrmex costatus</name>
    <dbReference type="NCBI Taxonomy" id="456900"/>
    <lineage>
        <taxon>Eukaryota</taxon>
        <taxon>Metazoa</taxon>
        <taxon>Ecdysozoa</taxon>
        <taxon>Arthropoda</taxon>
        <taxon>Hexapoda</taxon>
        <taxon>Insecta</taxon>
        <taxon>Pterygota</taxon>
        <taxon>Neoptera</taxon>
        <taxon>Endopterygota</taxon>
        <taxon>Hymenoptera</taxon>
        <taxon>Apocrita</taxon>
        <taxon>Aculeata</taxon>
        <taxon>Formicoidea</taxon>
        <taxon>Formicidae</taxon>
        <taxon>Myrmicinae</taxon>
        <taxon>Cyphomyrmex</taxon>
    </lineage>
</organism>
<protein>
    <submittedName>
        <fullName evidence="1">Uncharacterized protein</fullName>
    </submittedName>
</protein>
<sequence>MVFDGKHEDETKPGHSSLAKCTIGVALDSRYANLSCEPVAVQCAHVLGYSKLMGKLYFISSASAEHEY</sequence>
<name>A0A151IBL9_9HYME</name>
<proteinExistence type="predicted"/>
<dbReference type="EMBL" id="KQ978095">
    <property type="protein sequence ID" value="KYM97037.1"/>
    <property type="molecule type" value="Genomic_DNA"/>
</dbReference>
<dbReference type="AlphaFoldDB" id="A0A151IBL9"/>
<evidence type="ECO:0000313" key="1">
    <source>
        <dbReference type="EMBL" id="KYM97037.1"/>
    </source>
</evidence>
<keyword evidence="2" id="KW-1185">Reference proteome</keyword>